<gene>
    <name evidence="1" type="ORF">GH714_017243</name>
</gene>
<dbReference type="PANTHER" id="PTHR34630">
    <property type="entry name" value="OS11G0677101 PROTEIN"/>
    <property type="match status" value="1"/>
</dbReference>
<dbReference type="SUPFAM" id="SSF52058">
    <property type="entry name" value="L domain-like"/>
    <property type="match status" value="1"/>
</dbReference>
<accession>A0A6A6NAQ1</accession>
<comment type="caution">
    <text evidence="1">The sequence shown here is derived from an EMBL/GenBank/DDBJ whole genome shotgun (WGS) entry which is preliminary data.</text>
</comment>
<dbReference type="Gene3D" id="3.80.10.10">
    <property type="entry name" value="Ribonuclease Inhibitor"/>
    <property type="match status" value="2"/>
</dbReference>
<name>A0A6A6NAQ1_HEVBR</name>
<dbReference type="PANTHER" id="PTHR34630:SF108">
    <property type="entry name" value="NB-ARC DOMAIN PROTEIN"/>
    <property type="match status" value="1"/>
</dbReference>
<protein>
    <submittedName>
        <fullName evidence="1">Uncharacterized protein</fullName>
    </submittedName>
</protein>
<evidence type="ECO:0000313" key="2">
    <source>
        <dbReference type="Proteomes" id="UP000467840"/>
    </source>
</evidence>
<proteinExistence type="predicted"/>
<dbReference type="Proteomes" id="UP000467840">
    <property type="component" value="Chromosome 11"/>
</dbReference>
<organism evidence="1 2">
    <name type="scientific">Hevea brasiliensis</name>
    <name type="common">Para rubber tree</name>
    <name type="synonym">Siphonia brasiliensis</name>
    <dbReference type="NCBI Taxonomy" id="3981"/>
    <lineage>
        <taxon>Eukaryota</taxon>
        <taxon>Viridiplantae</taxon>
        <taxon>Streptophyta</taxon>
        <taxon>Embryophyta</taxon>
        <taxon>Tracheophyta</taxon>
        <taxon>Spermatophyta</taxon>
        <taxon>Magnoliopsida</taxon>
        <taxon>eudicotyledons</taxon>
        <taxon>Gunneridae</taxon>
        <taxon>Pentapetalae</taxon>
        <taxon>rosids</taxon>
        <taxon>fabids</taxon>
        <taxon>Malpighiales</taxon>
        <taxon>Euphorbiaceae</taxon>
        <taxon>Crotonoideae</taxon>
        <taxon>Micrandreae</taxon>
        <taxon>Hevea</taxon>
    </lineage>
</organism>
<reference evidence="1 2" key="1">
    <citation type="journal article" date="2020" name="Mol. Plant">
        <title>The Chromosome-Based Rubber Tree Genome Provides New Insights into Spurge Genome Evolution and Rubber Biosynthesis.</title>
        <authorList>
            <person name="Liu J."/>
            <person name="Shi C."/>
            <person name="Shi C.C."/>
            <person name="Li W."/>
            <person name="Zhang Q.J."/>
            <person name="Zhang Y."/>
            <person name="Li K."/>
            <person name="Lu H.F."/>
            <person name="Shi C."/>
            <person name="Zhu S.T."/>
            <person name="Xiao Z.Y."/>
            <person name="Nan H."/>
            <person name="Yue Y."/>
            <person name="Zhu X.G."/>
            <person name="Wu Y."/>
            <person name="Hong X.N."/>
            <person name="Fan G.Y."/>
            <person name="Tong Y."/>
            <person name="Zhang D."/>
            <person name="Mao C.L."/>
            <person name="Liu Y.L."/>
            <person name="Hao S.J."/>
            <person name="Liu W.Q."/>
            <person name="Lv M.Q."/>
            <person name="Zhang H.B."/>
            <person name="Liu Y."/>
            <person name="Hu-Tang G.R."/>
            <person name="Wang J.P."/>
            <person name="Wang J.H."/>
            <person name="Sun Y.H."/>
            <person name="Ni S.B."/>
            <person name="Chen W.B."/>
            <person name="Zhang X.C."/>
            <person name="Jiao Y.N."/>
            <person name="Eichler E.E."/>
            <person name="Li G.H."/>
            <person name="Liu X."/>
            <person name="Gao L.Z."/>
        </authorList>
    </citation>
    <scope>NUCLEOTIDE SEQUENCE [LARGE SCALE GENOMIC DNA]</scope>
    <source>
        <strain evidence="2">cv. GT1</strain>
        <tissue evidence="1">Leaf</tissue>
    </source>
</reference>
<dbReference type="EMBL" id="JAAGAX010000002">
    <property type="protein sequence ID" value="KAF2322477.1"/>
    <property type="molecule type" value="Genomic_DNA"/>
</dbReference>
<dbReference type="InterPro" id="IPR032675">
    <property type="entry name" value="LRR_dom_sf"/>
</dbReference>
<dbReference type="AlphaFoldDB" id="A0A6A6NAQ1"/>
<sequence length="349" mass="38916">MMLKDDSRDVVLKKLPSGLHRMEVRDLDSVNSLLEGIEQADGLASTLEEIELSRCAIERFPLEIFPNLKRIDFFECSNLKSLTATEEIQEESSSCPNLTELLLMDCSNLKSLPEHIGSHPSLVKLEIDYCGELELFPKGGLPSKLESLAIVDCGKLKIKVIDGIDNNYEGDEETLLLLPSTLTCLGITGLRSLESLNYKGLVHLRELIIRSCRNLQSIPDCMQDLLPSLVKLVIDGCPKLEPFLEGGLPSQLKSLKINGCHGAIAGLMKRDFRTMPDNEVESIPEETLLPSSLTHLEIWHLNNVKYLELHHLTSLNELSIVNCPNLRCIAKERLSSSLFLFVSDLVVLC</sequence>
<evidence type="ECO:0000313" key="1">
    <source>
        <dbReference type="EMBL" id="KAF2322477.1"/>
    </source>
</evidence>
<keyword evidence="2" id="KW-1185">Reference proteome</keyword>